<feature type="binding site" evidence="6">
    <location>
        <begin position="29"/>
        <end position="34"/>
    </location>
    <ligand>
        <name>ATP</name>
        <dbReference type="ChEBI" id="CHEBI:30616"/>
    </ligand>
</feature>
<dbReference type="NCBIfam" id="TIGR02432">
    <property type="entry name" value="lysidine_TilS_N"/>
    <property type="match status" value="1"/>
</dbReference>
<evidence type="ECO:0000256" key="3">
    <source>
        <dbReference type="ARBA" id="ARBA00022741"/>
    </source>
</evidence>
<evidence type="ECO:0000256" key="4">
    <source>
        <dbReference type="ARBA" id="ARBA00022840"/>
    </source>
</evidence>
<dbReference type="GO" id="GO:0032267">
    <property type="term" value="F:tRNA(Ile)-lysidine synthase activity"/>
    <property type="evidence" value="ECO:0007669"/>
    <property type="project" value="UniProtKB-EC"/>
</dbReference>
<dbReference type="PANTHER" id="PTHR43033">
    <property type="entry name" value="TRNA(ILE)-LYSIDINE SYNTHASE-RELATED"/>
    <property type="match status" value="1"/>
</dbReference>
<dbReference type="InterPro" id="IPR011063">
    <property type="entry name" value="TilS/TtcA_N"/>
</dbReference>
<keyword evidence="6" id="KW-0963">Cytoplasm</keyword>
<dbReference type="Gene3D" id="1.20.59.20">
    <property type="match status" value="1"/>
</dbReference>
<sequence length="322" mass="37784">MDILFYEILNFALSKKLFYKNQKIGIGVSGGGDSVLLFYFFKNIQKEFNLDLVVLHFNHKIRPDSDDDEVFVENLAKKHNVYFFSDRADVLEISRQKNTNLEEQARLLRYDFFNKCKKKFNLDKIATAHTKNDLIETFLINLIRGSSLDGLVSLKPSRAFYIRPMLFLEKAQIINYLNENNLHYKTDTTNFDTNYTRNKIRIELMETLKIYNPNILSTLYKEIELLSIDSQSLNYIAFENFTQSCTFLKNKALINLKFLSNDYAISSRVLKKAVSKITGSYYSLSYNNINRLMDVIKSNKILVLRKHIKAYKQNNFLIIEKL</sequence>
<dbReference type="GO" id="GO:0006400">
    <property type="term" value="P:tRNA modification"/>
    <property type="evidence" value="ECO:0007669"/>
    <property type="project" value="UniProtKB-UniRule"/>
</dbReference>
<keyword evidence="9" id="KW-1185">Reference proteome</keyword>
<evidence type="ECO:0000259" key="7">
    <source>
        <dbReference type="Pfam" id="PF01171"/>
    </source>
</evidence>
<evidence type="ECO:0000313" key="8">
    <source>
        <dbReference type="EMBL" id="SDC51834.1"/>
    </source>
</evidence>
<dbReference type="InterPro" id="IPR012795">
    <property type="entry name" value="tRNA_Ile_lys_synt_N"/>
</dbReference>
<dbReference type="InterPro" id="IPR012094">
    <property type="entry name" value="tRNA_Ile_lys_synt"/>
</dbReference>
<dbReference type="CDD" id="cd01992">
    <property type="entry name" value="TilS_N"/>
    <property type="match status" value="1"/>
</dbReference>
<comment type="catalytic activity">
    <reaction evidence="5 6">
        <text>cytidine(34) in tRNA(Ile2) + L-lysine + ATP = lysidine(34) in tRNA(Ile2) + AMP + diphosphate + H(+)</text>
        <dbReference type="Rhea" id="RHEA:43744"/>
        <dbReference type="Rhea" id="RHEA-COMP:10625"/>
        <dbReference type="Rhea" id="RHEA-COMP:10670"/>
        <dbReference type="ChEBI" id="CHEBI:15378"/>
        <dbReference type="ChEBI" id="CHEBI:30616"/>
        <dbReference type="ChEBI" id="CHEBI:32551"/>
        <dbReference type="ChEBI" id="CHEBI:33019"/>
        <dbReference type="ChEBI" id="CHEBI:82748"/>
        <dbReference type="ChEBI" id="CHEBI:83665"/>
        <dbReference type="ChEBI" id="CHEBI:456215"/>
        <dbReference type="EC" id="6.3.4.19"/>
    </reaction>
</comment>
<dbReference type="PANTHER" id="PTHR43033:SF1">
    <property type="entry name" value="TRNA(ILE)-LYSIDINE SYNTHASE-RELATED"/>
    <property type="match status" value="1"/>
</dbReference>
<dbReference type="GO" id="GO:0005737">
    <property type="term" value="C:cytoplasm"/>
    <property type="evidence" value="ECO:0007669"/>
    <property type="project" value="UniProtKB-SubCell"/>
</dbReference>
<dbReference type="OrthoDB" id="9807403at2"/>
<feature type="domain" description="tRNA(Ile)-lysidine/2-thiocytidine synthase N-terminal" evidence="7">
    <location>
        <begin position="24"/>
        <end position="201"/>
    </location>
</feature>
<gene>
    <name evidence="6" type="primary">tilS</name>
    <name evidence="8" type="ORF">SAMN05660835_00928</name>
</gene>
<reference evidence="9" key="1">
    <citation type="submission" date="2016-10" db="EMBL/GenBank/DDBJ databases">
        <authorList>
            <person name="Varghese N."/>
            <person name="Submissions S."/>
        </authorList>
    </citation>
    <scope>NUCLEOTIDE SEQUENCE [LARGE SCALE GENOMIC DNA]</scope>
    <source>
        <strain evidence="9">DSM 8415</strain>
    </source>
</reference>
<evidence type="ECO:0000256" key="1">
    <source>
        <dbReference type="ARBA" id="ARBA00022598"/>
    </source>
</evidence>
<dbReference type="EMBL" id="FMYU01000006">
    <property type="protein sequence ID" value="SDC51834.1"/>
    <property type="molecule type" value="Genomic_DNA"/>
</dbReference>
<dbReference type="Gene3D" id="3.40.50.620">
    <property type="entry name" value="HUPs"/>
    <property type="match status" value="1"/>
</dbReference>
<evidence type="ECO:0000256" key="6">
    <source>
        <dbReference type="HAMAP-Rule" id="MF_01161"/>
    </source>
</evidence>
<dbReference type="RefSeq" id="WP_159427492.1">
    <property type="nucleotide sequence ID" value="NZ_FMYU01000006.1"/>
</dbReference>
<evidence type="ECO:0000256" key="2">
    <source>
        <dbReference type="ARBA" id="ARBA00022694"/>
    </source>
</evidence>
<dbReference type="Proteomes" id="UP000199411">
    <property type="component" value="Unassembled WGS sequence"/>
</dbReference>
<dbReference type="EC" id="6.3.4.19" evidence="6"/>
<dbReference type="SUPFAM" id="SSF52402">
    <property type="entry name" value="Adenine nucleotide alpha hydrolases-like"/>
    <property type="match status" value="1"/>
</dbReference>
<comment type="function">
    <text evidence="6">Ligates lysine onto the cytidine present at position 34 of the AUA codon-specific tRNA(Ile) that contains the anticodon CAU, in an ATP-dependent manner. Cytidine is converted to lysidine, thus changing the amino acid specificity of the tRNA from methionine to isoleucine.</text>
</comment>
<organism evidence="8 9">
    <name type="scientific">Desulfurella multipotens</name>
    <dbReference type="NCBI Taxonomy" id="79269"/>
    <lineage>
        <taxon>Bacteria</taxon>
        <taxon>Pseudomonadati</taxon>
        <taxon>Campylobacterota</taxon>
        <taxon>Desulfurellia</taxon>
        <taxon>Desulfurellales</taxon>
        <taxon>Desulfurellaceae</taxon>
        <taxon>Desulfurella</taxon>
    </lineage>
</organism>
<dbReference type="HAMAP" id="MF_01161">
    <property type="entry name" value="tRNA_Ile_lys_synt"/>
    <property type="match status" value="1"/>
</dbReference>
<dbReference type="GO" id="GO:0005524">
    <property type="term" value="F:ATP binding"/>
    <property type="evidence" value="ECO:0007669"/>
    <property type="project" value="UniProtKB-UniRule"/>
</dbReference>
<proteinExistence type="inferred from homology"/>
<evidence type="ECO:0000313" key="9">
    <source>
        <dbReference type="Proteomes" id="UP000199411"/>
    </source>
</evidence>
<keyword evidence="4 6" id="KW-0067">ATP-binding</keyword>
<protein>
    <recommendedName>
        <fullName evidence="6">tRNA(Ile)-lysidine synthase</fullName>
        <ecNumber evidence="6">6.3.4.19</ecNumber>
    </recommendedName>
    <alternativeName>
        <fullName evidence="6">tRNA(Ile)-2-lysyl-cytidine synthase</fullName>
    </alternativeName>
    <alternativeName>
        <fullName evidence="6">tRNA(Ile)-lysidine synthetase</fullName>
    </alternativeName>
</protein>
<comment type="domain">
    <text evidence="6">The N-terminal region contains the highly conserved SGGXDS motif, predicted to be a P-loop motif involved in ATP binding.</text>
</comment>
<comment type="subcellular location">
    <subcellularLocation>
        <location evidence="6">Cytoplasm</location>
    </subcellularLocation>
</comment>
<comment type="similarity">
    <text evidence="6">Belongs to the tRNA(Ile)-lysidine synthase family.</text>
</comment>
<evidence type="ECO:0000256" key="5">
    <source>
        <dbReference type="ARBA" id="ARBA00048539"/>
    </source>
</evidence>
<dbReference type="AlphaFoldDB" id="A0A1G6M971"/>
<keyword evidence="3 6" id="KW-0547">Nucleotide-binding</keyword>
<dbReference type="InterPro" id="IPR014729">
    <property type="entry name" value="Rossmann-like_a/b/a_fold"/>
</dbReference>
<dbReference type="SUPFAM" id="SSF82829">
    <property type="entry name" value="MesJ substrate recognition domain-like"/>
    <property type="match status" value="1"/>
</dbReference>
<accession>A0A1G6M971</accession>
<name>A0A1G6M971_9BACT</name>
<dbReference type="Pfam" id="PF01171">
    <property type="entry name" value="ATP_bind_3"/>
    <property type="match status" value="1"/>
</dbReference>
<keyword evidence="2 6" id="KW-0819">tRNA processing</keyword>
<keyword evidence="1 6" id="KW-0436">Ligase</keyword>